<feature type="transmembrane region" description="Helical" evidence="9">
    <location>
        <begin position="507"/>
        <end position="531"/>
    </location>
</feature>
<evidence type="ECO:0000256" key="7">
    <source>
        <dbReference type="ARBA" id="ARBA00023010"/>
    </source>
</evidence>
<dbReference type="EMBL" id="LT598653">
    <property type="protein sequence ID" value="SBV32171.1"/>
    <property type="molecule type" value="Genomic_DNA"/>
</dbReference>
<comment type="subcellular location">
    <subcellularLocation>
        <location evidence="1 9">Cell membrane</location>
        <topology evidence="1 9">Multi-pass membrane protein</topology>
    </subcellularLocation>
</comment>
<dbReference type="GO" id="GO:0005886">
    <property type="term" value="C:plasma membrane"/>
    <property type="evidence" value="ECO:0007669"/>
    <property type="project" value="UniProtKB-SubCell"/>
</dbReference>
<protein>
    <recommendedName>
        <fullName evidence="9">Protein translocase subunit SecD</fullName>
    </recommendedName>
</protein>
<evidence type="ECO:0000256" key="1">
    <source>
        <dbReference type="ARBA" id="ARBA00004651"/>
    </source>
</evidence>
<keyword evidence="3 9" id="KW-1003">Cell membrane</keyword>
<dbReference type="InterPro" id="IPR005791">
    <property type="entry name" value="SecD"/>
</dbReference>
<feature type="domain" description="SecDF P1 head subdomain" evidence="12">
    <location>
        <begin position="252"/>
        <end position="354"/>
    </location>
</feature>
<dbReference type="InterPro" id="IPR048634">
    <property type="entry name" value="SecD_SecF_C"/>
</dbReference>
<reference evidence="13" key="1">
    <citation type="submission" date="2016-03" db="EMBL/GenBank/DDBJ databases">
        <authorList>
            <person name="Ploux O."/>
        </authorList>
    </citation>
    <scope>NUCLEOTIDE SEQUENCE</scope>
    <source>
        <strain evidence="13">UC10</strain>
    </source>
</reference>
<dbReference type="Gene3D" id="3.30.70.3400">
    <property type="match status" value="1"/>
</dbReference>
<evidence type="ECO:0000256" key="9">
    <source>
        <dbReference type="HAMAP-Rule" id="MF_01463"/>
    </source>
</evidence>
<dbReference type="HAMAP" id="MF_01463_B">
    <property type="entry name" value="SecD_B"/>
    <property type="match status" value="1"/>
</dbReference>
<feature type="transmembrane region" description="Helical" evidence="9">
    <location>
        <begin position="402"/>
        <end position="423"/>
    </location>
</feature>
<dbReference type="InterPro" id="IPR054384">
    <property type="entry name" value="SecDF_P1_head"/>
</dbReference>
<dbReference type="FunFam" id="3.30.1360.200:FF:000002">
    <property type="entry name" value="Preprotein translocase subunit SecD"/>
    <property type="match status" value="1"/>
</dbReference>
<keyword evidence="7 9" id="KW-0811">Translocation</keyword>
<dbReference type="RefSeq" id="WP_295324692.1">
    <property type="nucleotide sequence ID" value="NZ_LT598653.1"/>
</dbReference>
<keyword evidence="4 9" id="KW-0812">Transmembrane</keyword>
<dbReference type="Gene3D" id="1.20.1640.10">
    <property type="entry name" value="Multidrug efflux transporter AcrB transmembrane domain"/>
    <property type="match status" value="1"/>
</dbReference>
<dbReference type="Pfam" id="PF22599">
    <property type="entry name" value="SecDF_P1_head"/>
    <property type="match status" value="1"/>
</dbReference>
<dbReference type="SUPFAM" id="SSF82866">
    <property type="entry name" value="Multidrug efflux transporter AcrB transmembrane domain"/>
    <property type="match status" value="1"/>
</dbReference>
<keyword evidence="2 9" id="KW-0813">Transport</keyword>
<dbReference type="PANTHER" id="PTHR30081:SF1">
    <property type="entry name" value="PROTEIN TRANSLOCASE SUBUNIT SECD"/>
    <property type="match status" value="1"/>
</dbReference>
<dbReference type="NCBIfam" id="TIGR00916">
    <property type="entry name" value="2A0604s01"/>
    <property type="match status" value="1"/>
</dbReference>
<dbReference type="GO" id="GO:0015450">
    <property type="term" value="F:protein-transporting ATPase activity"/>
    <property type="evidence" value="ECO:0007669"/>
    <property type="project" value="InterPro"/>
</dbReference>
<evidence type="ECO:0000256" key="6">
    <source>
        <dbReference type="ARBA" id="ARBA00022989"/>
    </source>
</evidence>
<evidence type="ECO:0000256" key="3">
    <source>
        <dbReference type="ARBA" id="ARBA00022475"/>
    </source>
</evidence>
<feature type="transmembrane region" description="Helical" evidence="9">
    <location>
        <begin position="7"/>
        <end position="28"/>
    </location>
</feature>
<sequence>MLDFPRWKTVGISIILLLGILFSIPSFLPEKTRESLPSVLQAKVNLGLDLAGGSHLLLEADIADLRKTQLTNMEKTVRTAMRGESGADDDIAIGELSNAGGKISFLVRDQAQLDEARERLFSETRGAGLTGQRDWSITVIDSQRIVLTPTSAGQAQAVANAMDTARDIIDKRVNALGTREPTIIREGNDRVVVQVPGLQDPAALKELIGKTARLEFRMVDTNADPAEAAAGRVPVGSEIVPYAEGEGSGAAFEVLRRQVMISGEQLINAQQSYDPQSGQPVVSIRFDSGGSSTFAKVTAQNVGKRFAMVLDGKVLSAPSINEPILGGSAQISGSFSVASANALAISLRSGALPVKMTVVEERTVTPELGADSIRKGAIAGIVATVSVLVLMLVVYGRFGVYACIALIFNVFLIIAIMAAFNATLTLPGIAGFVLTIGAAVDANVLMAIDSNVLINERIREELKRGRRVFQAVELGYTEASRAIFDANVTNVIAALLMFWFGSGPIKGFAVVLTIGIVTSVFTAVTVTRMFVAHWLRTKRPTAINI</sequence>
<dbReference type="InterPro" id="IPR022813">
    <property type="entry name" value="SecD/SecF_arch_bac"/>
</dbReference>
<dbReference type="AlphaFoldDB" id="A0A1Y5PQC7"/>
<organism evidence="13">
    <name type="scientific">uncultured Sphingopyxis sp</name>
    <dbReference type="NCBI Taxonomy" id="310581"/>
    <lineage>
        <taxon>Bacteria</taxon>
        <taxon>Pseudomonadati</taxon>
        <taxon>Pseudomonadota</taxon>
        <taxon>Alphaproteobacteria</taxon>
        <taxon>Sphingomonadales</taxon>
        <taxon>Sphingomonadaceae</taxon>
        <taxon>Sphingopyxis</taxon>
        <taxon>environmental samples</taxon>
    </lineage>
</organism>
<keyword evidence="8 9" id="KW-0472">Membrane</keyword>
<dbReference type="InterPro" id="IPR022646">
    <property type="entry name" value="SecD/SecF_CS"/>
</dbReference>
<evidence type="ECO:0000256" key="5">
    <source>
        <dbReference type="ARBA" id="ARBA00022927"/>
    </source>
</evidence>
<dbReference type="GO" id="GO:0065002">
    <property type="term" value="P:intracellular protein transmembrane transport"/>
    <property type="evidence" value="ECO:0007669"/>
    <property type="project" value="UniProtKB-UniRule"/>
</dbReference>
<gene>
    <name evidence="9 13" type="primary">secD</name>
    <name evidence="13" type="ORF">SPPYR_1051</name>
</gene>
<evidence type="ECO:0000256" key="8">
    <source>
        <dbReference type="ARBA" id="ARBA00023136"/>
    </source>
</evidence>
<dbReference type="Pfam" id="PF21760">
    <property type="entry name" value="SecD_1st"/>
    <property type="match status" value="1"/>
</dbReference>
<evidence type="ECO:0000259" key="10">
    <source>
        <dbReference type="Pfam" id="PF02355"/>
    </source>
</evidence>
<dbReference type="Pfam" id="PF02355">
    <property type="entry name" value="SecD_SecF_C"/>
    <property type="match status" value="1"/>
</dbReference>
<accession>A0A1Y5PQC7</accession>
<dbReference type="PANTHER" id="PTHR30081">
    <property type="entry name" value="PROTEIN-EXPORT MEMBRANE PROTEIN SEC"/>
    <property type="match status" value="1"/>
</dbReference>
<feature type="transmembrane region" description="Helical" evidence="9">
    <location>
        <begin position="376"/>
        <end position="395"/>
    </location>
</feature>
<proteinExistence type="inferred from homology"/>
<keyword evidence="5 9" id="KW-0653">Protein transport</keyword>
<dbReference type="InterPro" id="IPR048631">
    <property type="entry name" value="SecD_1st"/>
</dbReference>
<evidence type="ECO:0000259" key="11">
    <source>
        <dbReference type="Pfam" id="PF21760"/>
    </source>
</evidence>
<keyword evidence="6 9" id="KW-1133">Transmembrane helix</keyword>
<feature type="domain" description="Protein export membrane protein SecD/SecF C-terminal" evidence="10">
    <location>
        <begin position="355"/>
        <end position="534"/>
    </location>
</feature>
<dbReference type="Pfam" id="PF07549">
    <property type="entry name" value="Sec_GG"/>
    <property type="match status" value="1"/>
</dbReference>
<dbReference type="NCBIfam" id="TIGR01129">
    <property type="entry name" value="secD"/>
    <property type="match status" value="1"/>
</dbReference>
<feature type="transmembrane region" description="Helical" evidence="9">
    <location>
        <begin position="482"/>
        <end position="501"/>
    </location>
</feature>
<name>A0A1Y5PQC7_9SPHN</name>
<dbReference type="GO" id="GO:0006605">
    <property type="term" value="P:protein targeting"/>
    <property type="evidence" value="ECO:0007669"/>
    <property type="project" value="UniProtKB-UniRule"/>
</dbReference>
<evidence type="ECO:0000313" key="13">
    <source>
        <dbReference type="EMBL" id="SBV32171.1"/>
    </source>
</evidence>
<comment type="similarity">
    <text evidence="9">Belongs to the SecD/SecF family. SecD subfamily.</text>
</comment>
<dbReference type="GO" id="GO:0043952">
    <property type="term" value="P:protein transport by the Sec complex"/>
    <property type="evidence" value="ECO:0007669"/>
    <property type="project" value="UniProtKB-UniRule"/>
</dbReference>
<evidence type="ECO:0000256" key="4">
    <source>
        <dbReference type="ARBA" id="ARBA00022692"/>
    </source>
</evidence>
<dbReference type="Gene3D" id="3.30.1360.200">
    <property type="match status" value="1"/>
</dbReference>
<feature type="domain" description="Protein translocase subunit SecDF P1" evidence="11">
    <location>
        <begin position="162"/>
        <end position="220"/>
    </location>
</feature>
<evidence type="ECO:0000259" key="12">
    <source>
        <dbReference type="Pfam" id="PF22599"/>
    </source>
</evidence>
<dbReference type="KEGG" id="sphu:SPPYR_1051"/>
<comment type="function">
    <text evidence="9">Part of the Sec protein translocase complex. Interacts with the SecYEG preprotein conducting channel. SecDF uses the proton motive force (PMF) to complete protein translocation after the ATP-dependent function of SecA.</text>
</comment>
<feature type="transmembrane region" description="Helical" evidence="9">
    <location>
        <begin position="429"/>
        <end position="454"/>
    </location>
</feature>
<dbReference type="InterPro" id="IPR055344">
    <property type="entry name" value="SecD_SecF_C_bact"/>
</dbReference>
<evidence type="ECO:0000256" key="2">
    <source>
        <dbReference type="ARBA" id="ARBA00022448"/>
    </source>
</evidence>
<comment type="subunit">
    <text evidence="9">Forms a complex with SecF. Part of the essential Sec protein translocation apparatus which comprises SecA, SecYEG and auxiliary proteins SecDF-YajC and YidC.</text>
</comment>